<proteinExistence type="predicted"/>
<name>A0ABW9VCG3_9BURK</name>
<comment type="caution">
    <text evidence="2">The sequence shown here is derived from an EMBL/GenBank/DDBJ whole genome shotgun (WGS) entry which is preliminary data.</text>
</comment>
<evidence type="ECO:0000313" key="2">
    <source>
        <dbReference type="EMBL" id="MYM37256.1"/>
    </source>
</evidence>
<evidence type="ECO:0000313" key="3">
    <source>
        <dbReference type="Proteomes" id="UP000449678"/>
    </source>
</evidence>
<keyword evidence="3" id="KW-1185">Reference proteome</keyword>
<sequence>MEQVEVEILGTVITARYGALSTGQILRTDQAFADHLIHDCAAAELYKPKSHDVMSKGQTAADTQTAAKVPAAKKSKAAKKE</sequence>
<organism evidence="2 3">
    <name type="scientific">Duganella lactea</name>
    <dbReference type="NCBI Taxonomy" id="2692173"/>
    <lineage>
        <taxon>Bacteria</taxon>
        <taxon>Pseudomonadati</taxon>
        <taxon>Pseudomonadota</taxon>
        <taxon>Betaproteobacteria</taxon>
        <taxon>Burkholderiales</taxon>
        <taxon>Oxalobacteraceae</taxon>
        <taxon>Telluria group</taxon>
        <taxon>Duganella</taxon>
    </lineage>
</organism>
<evidence type="ECO:0000256" key="1">
    <source>
        <dbReference type="SAM" id="MobiDB-lite"/>
    </source>
</evidence>
<protein>
    <submittedName>
        <fullName evidence="2">Uncharacterized protein</fullName>
    </submittedName>
</protein>
<feature type="region of interest" description="Disordered" evidence="1">
    <location>
        <begin position="56"/>
        <end position="81"/>
    </location>
</feature>
<reference evidence="2 3" key="1">
    <citation type="submission" date="2019-12" db="EMBL/GenBank/DDBJ databases">
        <title>Novel species isolated from a subtropical stream in China.</title>
        <authorList>
            <person name="Lu H."/>
        </authorList>
    </citation>
    <scope>NUCLEOTIDE SEQUENCE [LARGE SCALE GENOMIC DNA]</scope>
    <source>
        <strain evidence="2 3">FT94W</strain>
    </source>
</reference>
<gene>
    <name evidence="2" type="ORF">GTP38_23295</name>
</gene>
<accession>A0ABW9VCG3</accession>
<dbReference type="RefSeq" id="WP_160992599.1">
    <property type="nucleotide sequence ID" value="NZ_WWCO01000025.1"/>
</dbReference>
<feature type="compositionally biased region" description="Polar residues" evidence="1">
    <location>
        <begin position="56"/>
        <end position="65"/>
    </location>
</feature>
<dbReference type="Proteomes" id="UP000449678">
    <property type="component" value="Unassembled WGS sequence"/>
</dbReference>
<feature type="compositionally biased region" description="Basic residues" evidence="1">
    <location>
        <begin position="71"/>
        <end position="81"/>
    </location>
</feature>
<dbReference type="EMBL" id="WWCO01000025">
    <property type="protein sequence ID" value="MYM37256.1"/>
    <property type="molecule type" value="Genomic_DNA"/>
</dbReference>